<organism evidence="3 4">
    <name type="scientific">Comamonas kerstersii</name>
    <dbReference type="NCBI Taxonomy" id="225992"/>
    <lineage>
        <taxon>Bacteria</taxon>
        <taxon>Pseudomonadati</taxon>
        <taxon>Pseudomonadota</taxon>
        <taxon>Betaproteobacteria</taxon>
        <taxon>Burkholderiales</taxon>
        <taxon>Comamonadaceae</taxon>
        <taxon>Comamonas</taxon>
    </lineage>
</organism>
<accession>A0A1V0BEF3</accession>
<evidence type="ECO:0000313" key="4">
    <source>
        <dbReference type="Proteomes" id="UP000242792"/>
    </source>
</evidence>
<dbReference type="Proteomes" id="UP000242792">
    <property type="component" value="Chromosome"/>
</dbReference>
<feature type="region of interest" description="Disordered" evidence="1">
    <location>
        <begin position="96"/>
        <end position="139"/>
    </location>
</feature>
<protein>
    <recommendedName>
        <fullName evidence="5">DUF3035 domain-containing protein</fullName>
    </recommendedName>
</protein>
<dbReference type="EMBL" id="CP020121">
    <property type="protein sequence ID" value="AQZ98307.1"/>
    <property type="molecule type" value="Genomic_DNA"/>
</dbReference>
<name>A0A1V3TKM1_9BURK</name>
<keyword evidence="2" id="KW-0732">Signal</keyword>
<dbReference type="KEGG" id="cke:B5M06_08600"/>
<feature type="region of interest" description="Disordered" evidence="1">
    <location>
        <begin position="44"/>
        <end position="82"/>
    </location>
</feature>
<feature type="chain" id="PRO_5030036173" description="DUF3035 domain-containing protein" evidence="2">
    <location>
        <begin position="38"/>
        <end position="139"/>
    </location>
</feature>
<feature type="signal peptide" evidence="2">
    <location>
        <begin position="1"/>
        <end position="37"/>
    </location>
</feature>
<evidence type="ECO:0000256" key="1">
    <source>
        <dbReference type="SAM" id="MobiDB-lite"/>
    </source>
</evidence>
<proteinExistence type="predicted"/>
<evidence type="ECO:0000313" key="3">
    <source>
        <dbReference type="EMBL" id="AQZ98307.1"/>
    </source>
</evidence>
<dbReference type="OrthoDB" id="8913840at2"/>
<sequence length="139" mass="14284">MEDIAMSVQPAFRLSLCGAAAALLLLAGCDGSPQSNAFPMAEISRFDQPPPKQPLFGSDQYLRSHDVMPPSKPDLGEPLPPAVPLTVVQANIEVIQPDASTGEAAETQGGANPASGMAQGITSAQGDGEKNQLDGGKSQ</sequence>
<gene>
    <name evidence="3" type="ORF">B5M06_08600</name>
</gene>
<dbReference type="AlphaFoldDB" id="A0A1V3TKM1"/>
<evidence type="ECO:0008006" key="5">
    <source>
        <dbReference type="Google" id="ProtNLM"/>
    </source>
</evidence>
<reference evidence="3 4" key="1">
    <citation type="submission" date="2017-03" db="EMBL/GenBank/DDBJ databases">
        <title>Rapid Whole Genome Sequencing of Comamonas kerstersii Causing Continuous ambulatory Peritoneal Dialysis-Associated Peritonitis.</title>
        <authorList>
            <person name="Zheng B."/>
        </authorList>
    </citation>
    <scope>NUCLEOTIDE SEQUENCE [LARGE SCALE GENOMIC DNA]</scope>
    <source>
        <strain evidence="3 4">8943</strain>
    </source>
</reference>
<accession>A0A1V3TKM1</accession>
<evidence type="ECO:0000256" key="2">
    <source>
        <dbReference type="SAM" id="SignalP"/>
    </source>
</evidence>